<feature type="compositionally biased region" description="Low complexity" evidence="1">
    <location>
        <begin position="203"/>
        <end position="221"/>
    </location>
</feature>
<feature type="region of interest" description="Disordered" evidence="1">
    <location>
        <begin position="334"/>
        <end position="389"/>
    </location>
</feature>
<gene>
    <name evidence="2" type="ORF">C1H76_5179</name>
</gene>
<feature type="compositionally biased region" description="Low complexity" evidence="1">
    <location>
        <begin position="1"/>
        <end position="12"/>
    </location>
</feature>
<comment type="caution">
    <text evidence="2">The sequence shown here is derived from an EMBL/GenBank/DDBJ whole genome shotgun (WGS) entry which is preliminary data.</text>
</comment>
<dbReference type="EMBL" id="PTQR01000066">
    <property type="protein sequence ID" value="TKX22397.1"/>
    <property type="molecule type" value="Genomic_DNA"/>
</dbReference>
<feature type="compositionally biased region" description="Polar residues" evidence="1">
    <location>
        <begin position="291"/>
        <end position="301"/>
    </location>
</feature>
<feature type="region of interest" description="Disordered" evidence="1">
    <location>
        <begin position="415"/>
        <end position="445"/>
    </location>
</feature>
<organism evidence="2 3">
    <name type="scientific">Elsinoe australis</name>
    <dbReference type="NCBI Taxonomy" id="40998"/>
    <lineage>
        <taxon>Eukaryota</taxon>
        <taxon>Fungi</taxon>
        <taxon>Dikarya</taxon>
        <taxon>Ascomycota</taxon>
        <taxon>Pezizomycotina</taxon>
        <taxon>Dothideomycetes</taxon>
        <taxon>Dothideomycetidae</taxon>
        <taxon>Myriangiales</taxon>
        <taxon>Elsinoaceae</taxon>
        <taxon>Elsinoe</taxon>
    </lineage>
</organism>
<evidence type="ECO:0000313" key="3">
    <source>
        <dbReference type="Proteomes" id="UP000308133"/>
    </source>
</evidence>
<reference evidence="2 3" key="1">
    <citation type="submission" date="2018-02" db="EMBL/GenBank/DDBJ databases">
        <title>Draft genome sequences of Elsinoe sp., causing black scab on jojoba.</title>
        <authorList>
            <person name="Stodart B."/>
            <person name="Jeffress S."/>
            <person name="Ash G."/>
            <person name="Arun Chinnappa K."/>
        </authorList>
    </citation>
    <scope>NUCLEOTIDE SEQUENCE [LARGE SCALE GENOMIC DNA]</scope>
    <source>
        <strain evidence="2 3">Hillstone_2</strain>
    </source>
</reference>
<feature type="compositionally biased region" description="Low complexity" evidence="1">
    <location>
        <begin position="102"/>
        <end position="122"/>
    </location>
</feature>
<sequence length="445" mass="47333">MFNSTSVTTVVVANNPPQSPGRKPSVFEAMFDNFKFGAKKEEDEHSGSSDGGMDEKTHDRQNVKYHPQEVTSPFSINETKPLEEPKRSLSVAFAEVFRRPSETSSKSRSSSPQRKASTSSSAGRKLSFFQSSNPDPDNDVPRNASIHSQHSSTGNNESADQLRKGSYVPRNASNSFLKSASVLTPEERVKRADEVLEAKRTQSISAASAAAAARKASLALSDTSEASAATSGRRPSGMVPGNIAARYMRSASLTEEEREQMPGGRRRSTKSRQNSNGEGATVKPVALAPEQFQQWQNSVNKSRVGGSFSKPGETSGATRMHSLAGIADIAEGGEQEEDVAPRSHSSSTAPIVAITPASPAGSQRKKKSFSIDTNKANTNPKSGANRMDSARDAYLADQISPKGATFGMKIMATTGNSMAGRTSGPTSPQENEALESLGFRGAVPA</sequence>
<feature type="compositionally biased region" description="Polar residues" evidence="1">
    <location>
        <begin position="415"/>
        <end position="430"/>
    </location>
</feature>
<feature type="region of interest" description="Disordered" evidence="1">
    <location>
        <begin position="1"/>
        <end position="25"/>
    </location>
</feature>
<feature type="compositionally biased region" description="Polar residues" evidence="1">
    <location>
        <begin position="69"/>
        <end position="78"/>
    </location>
</feature>
<feature type="region of interest" description="Disordered" evidence="1">
    <location>
        <begin position="38"/>
        <end position="320"/>
    </location>
</feature>
<accession>A0A4U7B4V1</accession>
<name>A0A4U7B4V1_9PEZI</name>
<feature type="compositionally biased region" description="Polar residues" evidence="1">
    <location>
        <begin position="171"/>
        <end position="182"/>
    </location>
</feature>
<proteinExistence type="predicted"/>
<dbReference type="AlphaFoldDB" id="A0A4U7B4V1"/>
<protein>
    <submittedName>
        <fullName evidence="2">Uncharacterized protein</fullName>
    </submittedName>
</protein>
<feature type="compositionally biased region" description="Basic and acidic residues" evidence="1">
    <location>
        <begin position="38"/>
        <end position="62"/>
    </location>
</feature>
<feature type="compositionally biased region" description="Basic and acidic residues" evidence="1">
    <location>
        <begin position="185"/>
        <end position="200"/>
    </location>
</feature>
<feature type="compositionally biased region" description="Polar residues" evidence="1">
    <location>
        <begin position="370"/>
        <end position="382"/>
    </location>
</feature>
<dbReference type="Proteomes" id="UP000308133">
    <property type="component" value="Unassembled WGS sequence"/>
</dbReference>
<evidence type="ECO:0000256" key="1">
    <source>
        <dbReference type="SAM" id="MobiDB-lite"/>
    </source>
</evidence>
<feature type="compositionally biased region" description="Polar residues" evidence="1">
    <location>
        <begin position="145"/>
        <end position="159"/>
    </location>
</feature>
<evidence type="ECO:0000313" key="2">
    <source>
        <dbReference type="EMBL" id="TKX22397.1"/>
    </source>
</evidence>